<keyword evidence="7" id="KW-1185">Reference proteome</keyword>
<dbReference type="InterPro" id="IPR046824">
    <property type="entry name" value="Mss51-like_C"/>
</dbReference>
<dbReference type="PROSITE" id="PS50865">
    <property type="entry name" value="ZF_MYND_2"/>
    <property type="match status" value="1"/>
</dbReference>
<accession>A0A4P9XIJ5</accession>
<evidence type="ECO:0000256" key="3">
    <source>
        <dbReference type="ARBA" id="ARBA00022833"/>
    </source>
</evidence>
<dbReference type="STRING" id="78915.A0A4P9XIJ5"/>
<evidence type="ECO:0000256" key="1">
    <source>
        <dbReference type="ARBA" id="ARBA00022723"/>
    </source>
</evidence>
<sequence length="582" mass="62514">MQSAAATARADAPVYTEEDRAAEKARAMALLPTLPVTPARRDTWHLDVRRTPGRNADSPDLQLITFRDAYGEVRGFESVAADKTPEALAGAVYAVFCRAAAYPMNKRGRAERPAHAVYAGADTEGADDAWQPSLSSMLASSGVTLREMPDWQPREHAGTLSADEAERAADTVSATSQTLGACHVCRCILAEKSPRCARCRAVRYCGRECQTSDWPAHRRLCAALQQDMAQTAELAPWPALYAEARQVDFSWPVYARQAGLPATWTEARVLDRVVADTPLQAPAGCFDATDAVLASLFPLDAALAADSGFRDTPKAIADWRDFYRAKALAPPSPAALLLHRPLTLFHLLTRVCSARPPTATALDRQWSAPSTASGAYLCVHWADTTAAHLAVAPLYELLTVLFPGVTLDVFLVGAGLATTSSAATESPAAAPTREYKNEREASCVRVHVAPVAYRRFPARRFPADLVVVSELSAAGEHVDEALLRTAHTALQPGGRLVVLEPTALGARLLTKELTSAAQREAVDWTPAFDAPQANPFRQPWPRPVPSLRVPAFADAFLAAYTRTPPPAAPTDVTSAAPTQSAT</sequence>
<dbReference type="SUPFAM" id="SSF144232">
    <property type="entry name" value="HIT/MYND zinc finger-like"/>
    <property type="match status" value="1"/>
</dbReference>
<evidence type="ECO:0000313" key="7">
    <source>
        <dbReference type="Proteomes" id="UP000271241"/>
    </source>
</evidence>
<dbReference type="PROSITE" id="PS01360">
    <property type="entry name" value="ZF_MYND_1"/>
    <property type="match status" value="1"/>
</dbReference>
<dbReference type="InterPro" id="IPR029063">
    <property type="entry name" value="SAM-dependent_MTases_sf"/>
</dbReference>
<dbReference type="PANTHER" id="PTHR47570">
    <property type="entry name" value="ZINC ION BINDING PROTEIN"/>
    <property type="match status" value="1"/>
</dbReference>
<dbReference type="AlphaFoldDB" id="A0A4P9XIJ5"/>
<dbReference type="Gene3D" id="3.40.50.150">
    <property type="entry name" value="Vaccinia Virus protein VP39"/>
    <property type="match status" value="1"/>
</dbReference>
<keyword evidence="1" id="KW-0479">Metal-binding</keyword>
<dbReference type="SUPFAM" id="SSF53335">
    <property type="entry name" value="S-adenosyl-L-methionine-dependent methyltransferases"/>
    <property type="match status" value="1"/>
</dbReference>
<dbReference type="OrthoDB" id="432970at2759"/>
<dbReference type="Pfam" id="PF20179">
    <property type="entry name" value="MSS51_C"/>
    <property type="match status" value="1"/>
</dbReference>
<evidence type="ECO:0000256" key="4">
    <source>
        <dbReference type="PROSITE-ProRule" id="PRU00134"/>
    </source>
</evidence>
<name>A0A4P9XIJ5_9FUNG</name>
<proteinExistence type="predicted"/>
<evidence type="ECO:0000259" key="5">
    <source>
        <dbReference type="PROSITE" id="PS50865"/>
    </source>
</evidence>
<protein>
    <recommendedName>
        <fullName evidence="5">MYND-type domain-containing protein</fullName>
    </recommendedName>
</protein>
<evidence type="ECO:0000313" key="6">
    <source>
        <dbReference type="EMBL" id="RKP05181.1"/>
    </source>
</evidence>
<dbReference type="EMBL" id="KZ993230">
    <property type="protein sequence ID" value="RKP05181.1"/>
    <property type="molecule type" value="Genomic_DNA"/>
</dbReference>
<feature type="domain" description="MYND-type" evidence="5">
    <location>
        <begin position="182"/>
        <end position="221"/>
    </location>
</feature>
<dbReference type="PANTHER" id="PTHR47570:SF1">
    <property type="entry name" value="ZINC ION BINDING PROTEIN"/>
    <property type="match status" value="1"/>
</dbReference>
<gene>
    <name evidence="6" type="ORF">THASP1DRAFT_32982</name>
</gene>
<dbReference type="Gene3D" id="6.10.140.2220">
    <property type="match status" value="1"/>
</dbReference>
<keyword evidence="3" id="KW-0862">Zinc</keyword>
<reference evidence="7" key="1">
    <citation type="journal article" date="2018" name="Nat. Microbiol.">
        <title>Leveraging single-cell genomics to expand the fungal tree of life.</title>
        <authorList>
            <person name="Ahrendt S.R."/>
            <person name="Quandt C.A."/>
            <person name="Ciobanu D."/>
            <person name="Clum A."/>
            <person name="Salamov A."/>
            <person name="Andreopoulos B."/>
            <person name="Cheng J.F."/>
            <person name="Woyke T."/>
            <person name="Pelin A."/>
            <person name="Henrissat B."/>
            <person name="Reynolds N.K."/>
            <person name="Benny G.L."/>
            <person name="Smith M.E."/>
            <person name="James T.Y."/>
            <person name="Grigoriev I.V."/>
        </authorList>
    </citation>
    <scope>NUCLEOTIDE SEQUENCE [LARGE SCALE GENOMIC DNA]</scope>
    <source>
        <strain evidence="7">RSA 1356</strain>
    </source>
</reference>
<dbReference type="Pfam" id="PF01753">
    <property type="entry name" value="zf-MYND"/>
    <property type="match status" value="1"/>
</dbReference>
<evidence type="ECO:0000256" key="2">
    <source>
        <dbReference type="ARBA" id="ARBA00022771"/>
    </source>
</evidence>
<dbReference type="GO" id="GO:0008270">
    <property type="term" value="F:zinc ion binding"/>
    <property type="evidence" value="ECO:0007669"/>
    <property type="project" value="UniProtKB-KW"/>
</dbReference>
<dbReference type="Proteomes" id="UP000271241">
    <property type="component" value="Unassembled WGS sequence"/>
</dbReference>
<keyword evidence="2 4" id="KW-0863">Zinc-finger</keyword>
<dbReference type="InterPro" id="IPR002893">
    <property type="entry name" value="Znf_MYND"/>
</dbReference>
<organism evidence="6 7">
    <name type="scientific">Thamnocephalis sphaerospora</name>
    <dbReference type="NCBI Taxonomy" id="78915"/>
    <lineage>
        <taxon>Eukaryota</taxon>
        <taxon>Fungi</taxon>
        <taxon>Fungi incertae sedis</taxon>
        <taxon>Zoopagomycota</taxon>
        <taxon>Zoopagomycotina</taxon>
        <taxon>Zoopagomycetes</taxon>
        <taxon>Zoopagales</taxon>
        <taxon>Sigmoideomycetaceae</taxon>
        <taxon>Thamnocephalis</taxon>
    </lineage>
</organism>